<protein>
    <recommendedName>
        <fullName evidence="1">Aldehyde dehydrogenase domain-containing protein</fullName>
    </recommendedName>
</protein>
<dbReference type="Pfam" id="PF00171">
    <property type="entry name" value="Aldedh"/>
    <property type="match status" value="2"/>
</dbReference>
<sequence length="720" mass="80021">MATGSQKIQVKNSNIKNIFETMEYGEITENIDLAKEWCKKAPRIHVEAIGTALGSFLLSTRASTEWLNKPALEKCVILERFAQEIEKNAALIYQLEVFFRGIPLKDTKTKALPLLIDFLQYYAHWPMRVLHNYAGVAFSSIDDCCFLGMVGSVLGPALAVGYNIIFHAERKSVAIIQLLIELGENAGIPKGTLFLVTGDIDFKAMFDNSGVISFPGNLHSLKFKDIEIKHNTKIVGVAKGKTPMIVFNNADLDSASDSVIDAAWGYASILPWNLDTILVQEDVFEKFVNKLKDRLSKVKMGTAFNKLADLAYPAAGNAFEILQKTLLTAKSYGIEVFQTYSSSEQFQPTILIGGKVSVNNVILGDDDSMVVSVLPFRTANEAVNLANNRTSGIGASVWSENIALTNEVAKKLNFSNIWINSFGNFSPSTSFSPYKDSGIGFIGGEEGFYEYFIGLPKMTIEKKFENSNKQGPLLQSFYDGAFKKSESGIQDGSFEVPVAKDLLNAVEAALKGFDTWKKLTLFNRSQILRRLALEMNLKKQIISVNTGISETKINKWIELTYAAFSYLCNTGNVTQNKSMSIQTIKEPLGVVAIEETYELEDSFLRIIASLMLGNCVIVFNVDRLFSKFYVEICKILISLKFPAGVFNVILNINSEVVQGVLLHKELVAYFPLDDYAGYGPSCKSILRNFKKVNFPIDNWSQTLHLTKIKNIWCDVGDSVV</sequence>
<dbReference type="GO" id="GO:0016620">
    <property type="term" value="F:oxidoreductase activity, acting on the aldehyde or oxo group of donors, NAD or NADP as acceptor"/>
    <property type="evidence" value="ECO:0007669"/>
    <property type="project" value="InterPro"/>
</dbReference>
<dbReference type="Proteomes" id="UP001353858">
    <property type="component" value="Unassembled WGS sequence"/>
</dbReference>
<dbReference type="Gene3D" id="3.40.309.10">
    <property type="entry name" value="Aldehyde Dehydrogenase, Chain A, domain 2"/>
    <property type="match status" value="1"/>
</dbReference>
<evidence type="ECO:0000313" key="3">
    <source>
        <dbReference type="Proteomes" id="UP001353858"/>
    </source>
</evidence>
<accession>A0AAN7SIT5</accession>
<organism evidence="2 3">
    <name type="scientific">Aquatica leii</name>
    <dbReference type="NCBI Taxonomy" id="1421715"/>
    <lineage>
        <taxon>Eukaryota</taxon>
        <taxon>Metazoa</taxon>
        <taxon>Ecdysozoa</taxon>
        <taxon>Arthropoda</taxon>
        <taxon>Hexapoda</taxon>
        <taxon>Insecta</taxon>
        <taxon>Pterygota</taxon>
        <taxon>Neoptera</taxon>
        <taxon>Endopterygota</taxon>
        <taxon>Coleoptera</taxon>
        <taxon>Polyphaga</taxon>
        <taxon>Elateriformia</taxon>
        <taxon>Elateroidea</taxon>
        <taxon>Lampyridae</taxon>
        <taxon>Luciolinae</taxon>
        <taxon>Aquatica</taxon>
    </lineage>
</organism>
<dbReference type="InterPro" id="IPR016162">
    <property type="entry name" value="Ald_DH_N"/>
</dbReference>
<keyword evidence="3" id="KW-1185">Reference proteome</keyword>
<comment type="caution">
    <text evidence="2">The sequence shown here is derived from an EMBL/GenBank/DDBJ whole genome shotgun (WGS) entry which is preliminary data.</text>
</comment>
<feature type="domain" description="Aldehyde dehydrogenase" evidence="1">
    <location>
        <begin position="499"/>
        <end position="665"/>
    </location>
</feature>
<evidence type="ECO:0000259" key="1">
    <source>
        <dbReference type="Pfam" id="PF00171"/>
    </source>
</evidence>
<dbReference type="EMBL" id="JARPUR010000002">
    <property type="protein sequence ID" value="KAK4883517.1"/>
    <property type="molecule type" value="Genomic_DNA"/>
</dbReference>
<dbReference type="Gene3D" id="3.40.605.10">
    <property type="entry name" value="Aldehyde Dehydrogenase, Chain A, domain 1"/>
    <property type="match status" value="3"/>
</dbReference>
<dbReference type="InterPro" id="IPR016161">
    <property type="entry name" value="Ald_DH/histidinol_DH"/>
</dbReference>
<name>A0AAN7SIT5_9COLE</name>
<feature type="domain" description="Aldehyde dehydrogenase" evidence="1">
    <location>
        <begin position="149"/>
        <end position="451"/>
    </location>
</feature>
<dbReference type="InterPro" id="IPR015590">
    <property type="entry name" value="Aldehyde_DH_dom"/>
</dbReference>
<dbReference type="PANTHER" id="PTHR11699">
    <property type="entry name" value="ALDEHYDE DEHYDROGENASE-RELATED"/>
    <property type="match status" value="1"/>
</dbReference>
<dbReference type="InterPro" id="IPR016163">
    <property type="entry name" value="Ald_DH_C"/>
</dbReference>
<dbReference type="AlphaFoldDB" id="A0AAN7SIT5"/>
<reference evidence="3" key="1">
    <citation type="submission" date="2023-01" db="EMBL/GenBank/DDBJ databases">
        <title>Key to firefly adult light organ development and bioluminescence: homeobox transcription factors regulate luciferase expression and transportation to peroxisome.</title>
        <authorList>
            <person name="Fu X."/>
        </authorList>
    </citation>
    <scope>NUCLEOTIDE SEQUENCE [LARGE SCALE GENOMIC DNA]</scope>
</reference>
<evidence type="ECO:0000313" key="2">
    <source>
        <dbReference type="EMBL" id="KAK4883517.1"/>
    </source>
</evidence>
<gene>
    <name evidence="2" type="ORF">RN001_006836</name>
</gene>
<dbReference type="SUPFAM" id="SSF53720">
    <property type="entry name" value="ALDH-like"/>
    <property type="match status" value="2"/>
</dbReference>
<proteinExistence type="predicted"/>